<evidence type="ECO:0000256" key="1">
    <source>
        <dbReference type="ARBA" id="ARBA00006484"/>
    </source>
</evidence>
<dbReference type="RefSeq" id="WP_181927160.1">
    <property type="nucleotide sequence ID" value="NZ_CP054695.1"/>
</dbReference>
<reference evidence="6" key="1">
    <citation type="submission" date="2020-06" db="EMBL/GenBank/DDBJ databases">
        <title>Nostoc edaphicum CCNP1411 genome.</title>
        <authorList>
            <person name="Fidor A."/>
            <person name="Grabski M."/>
            <person name="Gawor J."/>
            <person name="Gromadka R."/>
            <person name="Wegrzyn G."/>
            <person name="Mazur-Marzec H."/>
        </authorList>
    </citation>
    <scope>NUCLEOTIDE SEQUENCE [LARGE SCALE GENOMIC DNA]</scope>
    <source>
        <strain evidence="6">CCNP1411</strain>
        <plasmid evidence="6">pne_3</plasmid>
    </source>
</reference>
<keyword evidence="3" id="KW-0560">Oxidoreductase</keyword>
<evidence type="ECO:0000313" key="5">
    <source>
        <dbReference type="EMBL" id="QMS86249.1"/>
    </source>
</evidence>
<dbReference type="FunFam" id="3.40.50.720:FF:000374">
    <property type="entry name" value="3-oxoacyl-(Acyl-carrier-protein) reductase"/>
    <property type="match status" value="1"/>
</dbReference>
<evidence type="ECO:0000256" key="3">
    <source>
        <dbReference type="ARBA" id="ARBA00023002"/>
    </source>
</evidence>
<dbReference type="PRINTS" id="PR00080">
    <property type="entry name" value="SDRFAMILY"/>
</dbReference>
<proteinExistence type="inferred from homology"/>
<dbReference type="SUPFAM" id="SSF51735">
    <property type="entry name" value="NAD(P)-binding Rossmann-fold domains"/>
    <property type="match status" value="1"/>
</dbReference>
<name>A0A7D7LA27_9NOSO</name>
<dbReference type="EMBL" id="CP054695">
    <property type="protein sequence ID" value="QMS86249.1"/>
    <property type="molecule type" value="Genomic_DNA"/>
</dbReference>
<geneLocation type="plasmid" evidence="6">
    <name>pne_3</name>
</geneLocation>
<dbReference type="InterPro" id="IPR036291">
    <property type="entry name" value="NAD(P)-bd_dom_sf"/>
</dbReference>
<evidence type="ECO:0000313" key="6">
    <source>
        <dbReference type="Proteomes" id="UP000514713"/>
    </source>
</evidence>
<dbReference type="InterPro" id="IPR057326">
    <property type="entry name" value="KR_dom"/>
</dbReference>
<dbReference type="KEGG" id="ned:HUN01_01105"/>
<dbReference type="Pfam" id="PF13561">
    <property type="entry name" value="adh_short_C2"/>
    <property type="match status" value="1"/>
</dbReference>
<keyword evidence="6" id="KW-1185">Reference proteome</keyword>
<keyword evidence="5" id="KW-0614">Plasmid</keyword>
<evidence type="ECO:0000259" key="4">
    <source>
        <dbReference type="SMART" id="SM00822"/>
    </source>
</evidence>
<dbReference type="SMART" id="SM00822">
    <property type="entry name" value="PKS_KR"/>
    <property type="match status" value="1"/>
</dbReference>
<gene>
    <name evidence="5" type="ORF">HUN01_01105</name>
</gene>
<dbReference type="AlphaFoldDB" id="A0A7D7LA27"/>
<dbReference type="Gene3D" id="3.40.50.720">
    <property type="entry name" value="NAD(P)-binding Rossmann-like Domain"/>
    <property type="match status" value="1"/>
</dbReference>
<dbReference type="GO" id="GO:0016614">
    <property type="term" value="F:oxidoreductase activity, acting on CH-OH group of donors"/>
    <property type="evidence" value="ECO:0007669"/>
    <property type="project" value="UniProtKB-ARBA"/>
</dbReference>
<organism evidence="5 6">
    <name type="scientific">Nostoc edaphicum CCNP1411</name>
    <dbReference type="NCBI Taxonomy" id="1472755"/>
    <lineage>
        <taxon>Bacteria</taxon>
        <taxon>Bacillati</taxon>
        <taxon>Cyanobacteriota</taxon>
        <taxon>Cyanophyceae</taxon>
        <taxon>Nostocales</taxon>
        <taxon>Nostocaceae</taxon>
        <taxon>Nostoc</taxon>
    </lineage>
</organism>
<dbReference type="PANTHER" id="PTHR48107">
    <property type="entry name" value="NADPH-DEPENDENT ALDEHYDE REDUCTASE-LIKE PROTEIN, CHLOROPLASTIC-RELATED"/>
    <property type="match status" value="1"/>
</dbReference>
<feature type="domain" description="Ketoreductase" evidence="4">
    <location>
        <begin position="7"/>
        <end position="186"/>
    </location>
</feature>
<dbReference type="PRINTS" id="PR00081">
    <property type="entry name" value="GDHRDH"/>
</dbReference>
<dbReference type="InterPro" id="IPR002347">
    <property type="entry name" value="SDR_fam"/>
</dbReference>
<dbReference type="PANTHER" id="PTHR48107:SF7">
    <property type="entry name" value="RE15974P"/>
    <property type="match status" value="1"/>
</dbReference>
<evidence type="ECO:0000256" key="2">
    <source>
        <dbReference type="ARBA" id="ARBA00022857"/>
    </source>
</evidence>
<accession>A0A7D7LA27</accession>
<dbReference type="Proteomes" id="UP000514713">
    <property type="component" value="Plasmid pNe_3"/>
</dbReference>
<keyword evidence="2" id="KW-0521">NADP</keyword>
<dbReference type="CDD" id="cd05362">
    <property type="entry name" value="THN_reductase-like_SDR_c"/>
    <property type="match status" value="1"/>
</dbReference>
<dbReference type="NCBIfam" id="NF005559">
    <property type="entry name" value="PRK07231.1"/>
    <property type="match status" value="1"/>
</dbReference>
<comment type="similarity">
    <text evidence="1">Belongs to the short-chain dehydrogenases/reductases (SDR) family.</text>
</comment>
<protein>
    <submittedName>
        <fullName evidence="5">SDR family oxidoreductase</fullName>
    </submittedName>
</protein>
<sequence length="249" mass="26526">MGSLIGKVAIITGGSRGIGRAIAKRLAKDGASVVVNYASNVNKAHEVVSEIEAEGGKALAVQASIGNIPETRDMFRETIDYFGKLDILVNNAAYFPPAKQLIEVTEEDFDTVFAINAKGNFFSMQEAARYIEDGGRIINFSSSATVSGYAGYTHYSGTRAAVEMFTMSAAKELGARAITVNTVAPGPTDTDLFKESFSEDKRIEVSKSSPLGRIGQPEDIADVVAFLVSDDARWITGQLIRAVGGSLLS</sequence>